<accession>W7E3F0</accession>
<keyword evidence="1" id="KW-0812">Transmembrane</keyword>
<feature type="transmembrane region" description="Helical" evidence="1">
    <location>
        <begin position="21"/>
        <end position="40"/>
    </location>
</feature>
<keyword evidence="1" id="KW-1133">Transmembrane helix</keyword>
<evidence type="ECO:0000313" key="3">
    <source>
        <dbReference type="Proteomes" id="UP000054337"/>
    </source>
</evidence>
<dbReference type="Proteomes" id="UP000054337">
    <property type="component" value="Unassembled WGS sequence"/>
</dbReference>
<reference evidence="2 3" key="1">
    <citation type="journal article" date="2013" name="PLoS Genet.">
        <title>Comparative genome structure, secondary metabolite, and effector coding capacity across Cochliobolus pathogens.</title>
        <authorList>
            <person name="Condon B.J."/>
            <person name="Leng Y."/>
            <person name="Wu D."/>
            <person name="Bushley K.E."/>
            <person name="Ohm R.A."/>
            <person name="Otillar R."/>
            <person name="Martin J."/>
            <person name="Schackwitz W."/>
            <person name="Grimwood J."/>
            <person name="MohdZainudin N."/>
            <person name="Xue C."/>
            <person name="Wang R."/>
            <person name="Manning V.A."/>
            <person name="Dhillon B."/>
            <person name="Tu Z.J."/>
            <person name="Steffenson B.J."/>
            <person name="Salamov A."/>
            <person name="Sun H."/>
            <person name="Lowry S."/>
            <person name="LaButti K."/>
            <person name="Han J."/>
            <person name="Copeland A."/>
            <person name="Lindquist E."/>
            <person name="Barry K."/>
            <person name="Schmutz J."/>
            <person name="Baker S.E."/>
            <person name="Ciuffetti L.M."/>
            <person name="Grigoriev I.V."/>
            <person name="Zhong S."/>
            <person name="Turgeon B.G."/>
        </authorList>
    </citation>
    <scope>NUCLEOTIDE SEQUENCE [LARGE SCALE GENOMIC DNA]</scope>
    <source>
        <strain evidence="2 3">FI3</strain>
    </source>
</reference>
<evidence type="ECO:0000313" key="2">
    <source>
        <dbReference type="EMBL" id="EUN22746.1"/>
    </source>
</evidence>
<protein>
    <submittedName>
        <fullName evidence="2">Uncharacterized protein</fullName>
    </submittedName>
</protein>
<evidence type="ECO:0000256" key="1">
    <source>
        <dbReference type="SAM" id="Phobius"/>
    </source>
</evidence>
<name>W7E3F0_BIPV3</name>
<sequence>MSFFYIRKTWRFIISIYVQEYYSLVLITSLLRQSISIFALETPYFHNDNCDQ</sequence>
<gene>
    <name evidence="2" type="ORF">COCVIDRAFT_110634</name>
</gene>
<dbReference type="HOGENOM" id="CLU_3086887_0_0_1"/>
<keyword evidence="1" id="KW-0472">Membrane</keyword>
<proteinExistence type="predicted"/>
<dbReference type="RefSeq" id="XP_014552323.1">
    <property type="nucleotide sequence ID" value="XM_014696837.1"/>
</dbReference>
<keyword evidence="3" id="KW-1185">Reference proteome</keyword>
<dbReference type="EMBL" id="KI968803">
    <property type="protein sequence ID" value="EUN22746.1"/>
    <property type="molecule type" value="Genomic_DNA"/>
</dbReference>
<organism evidence="2 3">
    <name type="scientific">Bipolaris victoriae (strain FI3)</name>
    <name type="common">Victoria blight of oats agent</name>
    <name type="synonym">Cochliobolus victoriae</name>
    <dbReference type="NCBI Taxonomy" id="930091"/>
    <lineage>
        <taxon>Eukaryota</taxon>
        <taxon>Fungi</taxon>
        <taxon>Dikarya</taxon>
        <taxon>Ascomycota</taxon>
        <taxon>Pezizomycotina</taxon>
        <taxon>Dothideomycetes</taxon>
        <taxon>Pleosporomycetidae</taxon>
        <taxon>Pleosporales</taxon>
        <taxon>Pleosporineae</taxon>
        <taxon>Pleosporaceae</taxon>
        <taxon>Bipolaris</taxon>
    </lineage>
</organism>
<dbReference type="GeneID" id="26249816"/>
<dbReference type="AlphaFoldDB" id="W7E3F0"/>